<dbReference type="Pfam" id="PF00078">
    <property type="entry name" value="RVT_1"/>
    <property type="match status" value="1"/>
</dbReference>
<dbReference type="CDD" id="cd01651">
    <property type="entry name" value="RT_G2_intron"/>
    <property type="match status" value="1"/>
</dbReference>
<dbReference type="PANTHER" id="PTHR34047:SF8">
    <property type="entry name" value="PROTEIN YKFC"/>
    <property type="match status" value="1"/>
</dbReference>
<geneLocation type="chloroplast" evidence="3"/>
<keyword evidence="3" id="KW-0150">Chloroplast</keyword>
<keyword evidence="3" id="KW-0808">Transferase</keyword>
<dbReference type="AlphaFoldDB" id="A0A1X9PTN7"/>
<protein>
    <submittedName>
        <fullName evidence="3">Putative reverse transcriptase/maturase</fullName>
    </submittedName>
</protein>
<dbReference type="NCBIfam" id="TIGR04416">
    <property type="entry name" value="group_II_RT_mat"/>
    <property type="match status" value="1"/>
</dbReference>
<evidence type="ECO:0000259" key="1">
    <source>
        <dbReference type="PROSITE" id="PS50878"/>
    </source>
</evidence>
<dbReference type="InterPro" id="IPR000477">
    <property type="entry name" value="RT_dom"/>
</dbReference>
<dbReference type="CDD" id="cd00085">
    <property type="entry name" value="HNHc"/>
    <property type="match status" value="1"/>
</dbReference>
<reference evidence="3" key="1">
    <citation type="submission" date="2017-03" db="EMBL/GenBank/DDBJ databases">
        <title>The new red algal subphylum Proteorhodophytina comprises the largest and most divergent plastid genomes known.</title>
        <authorList>
            <person name="Munoz-Gomez S.A."/>
            <person name="Mejia-Franco F.G."/>
            <person name="Durnin K."/>
            <person name="Morgan C."/>
            <person name="Grisdale C.J."/>
            <person name="Archibald J.M."/>
            <person name="Slamovits C.H."/>
        </authorList>
    </citation>
    <scope>NUCLEOTIDE SEQUENCE</scope>
    <source>
        <strain evidence="3">NIES-2742</strain>
    </source>
</reference>
<keyword evidence="3" id="KW-0695">RNA-directed DNA polymerase</keyword>
<dbReference type="GeneID" id="32887486"/>
<dbReference type="SUPFAM" id="SSF56672">
    <property type="entry name" value="DNA/RNA polymerases"/>
    <property type="match status" value="1"/>
</dbReference>
<gene>
    <name evidence="3" type="primary">apcE</name>
    <name evidence="2" type="synonym">rpoB</name>
</gene>
<dbReference type="EMBL" id="KY709209">
    <property type="protein sequence ID" value="ARO90789.1"/>
    <property type="molecule type" value="Genomic_DNA"/>
</dbReference>
<accession>A0A1X9PTN7</accession>
<evidence type="ECO:0000313" key="3">
    <source>
        <dbReference type="EMBL" id="ARO90789.1"/>
    </source>
</evidence>
<organism evidence="3">
    <name type="scientific">Bulboplastis apyrenoidosa</name>
    <dbReference type="NCBI Taxonomy" id="1070855"/>
    <lineage>
        <taxon>Eukaryota</taxon>
        <taxon>Rhodophyta</taxon>
        <taxon>Rhodellophyceae</taxon>
        <taxon>Dixoniellales</taxon>
        <taxon>Dixoniellaceae</taxon>
        <taxon>Bulboplastis</taxon>
    </lineage>
</organism>
<dbReference type="PROSITE" id="PS00028">
    <property type="entry name" value="ZINC_FINGER_C2H2_1"/>
    <property type="match status" value="1"/>
</dbReference>
<dbReference type="InterPro" id="IPR030931">
    <property type="entry name" value="Group_II_RT_mat"/>
</dbReference>
<dbReference type="RefSeq" id="YP_009370300.1">
    <property type="nucleotide sequence ID" value="NC_034787.1"/>
</dbReference>
<keyword evidence="3" id="KW-0934">Plastid</keyword>
<dbReference type="InterPro" id="IPR025960">
    <property type="entry name" value="RVT_N"/>
</dbReference>
<dbReference type="InterPro" id="IPR043502">
    <property type="entry name" value="DNA/RNA_pol_sf"/>
</dbReference>
<dbReference type="PANTHER" id="PTHR34047">
    <property type="entry name" value="NUCLEAR INTRON MATURASE 1, MITOCHONDRIAL-RELATED"/>
    <property type="match status" value="1"/>
</dbReference>
<dbReference type="PROSITE" id="PS50878">
    <property type="entry name" value="RT_POL"/>
    <property type="match status" value="1"/>
</dbReference>
<evidence type="ECO:0000313" key="2">
    <source>
        <dbReference type="EMBL" id="ARO90750.1"/>
    </source>
</evidence>
<dbReference type="InterPro" id="IPR013087">
    <property type="entry name" value="Znf_C2H2_type"/>
</dbReference>
<dbReference type="Pfam" id="PF13655">
    <property type="entry name" value="RVT_N"/>
    <property type="match status" value="1"/>
</dbReference>
<dbReference type="SMART" id="SM00507">
    <property type="entry name" value="HNHc"/>
    <property type="match status" value="1"/>
</dbReference>
<name>A0A1X9PTN7_9RHOD</name>
<dbReference type="GO" id="GO:0003964">
    <property type="term" value="F:RNA-directed DNA polymerase activity"/>
    <property type="evidence" value="ECO:0007669"/>
    <property type="project" value="UniProtKB-KW"/>
</dbReference>
<keyword evidence="3" id="KW-0548">Nucleotidyltransferase</keyword>
<sequence length="538" mass="64136">MQPTLKRCVEDWNALPWKKFQKDVFRLQHRIYKARQAENYKLVSKLQRLLFQSRAVRFLAIRQITQLNRGKVTAGVDGIARLNVRERLRIFEDLNDLKNYKHQPLKRIYIPKPNGEKRPLGIPTIKDRIVQCMLKYTLEPVYEAYASKGSWGFRPGRSTHDVLMQIFVNLKKSDINYEKRILELDIEKCFDKINHDRLMEEIYLPTYMNRIIRSALKAGVLKEREATHEGTPQGGVISPLLCNIILHGIEDLWNQPYKYFCKDRSVIRSKKSEIAQRGIRYADDIVFFLQEGEQADQLRKKIDDFLIERGLKVKEAKTHLVKSTKGFDFLGWRFEVKPNHSLTCRPSKKNRIQMIKKIKTKMKDCRLDLKKRLEKVKVIYRGWRNYHQYCDLSTVNLWSINEWVYKFVKKANNKLKRKKRTEAKVVRIEKIQDIFNNHKFALFKHVAVKSDKSPFDNDWIYWSNRKNKQYDRLKAKMLKRQKFRCGECNLKFASDDQIDLHHIDGSHENNSYRNLIVLHRSCHQHQPIHGLKRSKVRT</sequence>
<dbReference type="InterPro" id="IPR003615">
    <property type="entry name" value="HNH_nuc"/>
</dbReference>
<dbReference type="InterPro" id="IPR051083">
    <property type="entry name" value="GrpII_Intron_Splice-Mob/Def"/>
</dbReference>
<feature type="domain" description="Reverse transcriptase" evidence="1">
    <location>
        <begin position="91"/>
        <end position="334"/>
    </location>
</feature>
<proteinExistence type="predicted"/>
<dbReference type="EMBL" id="KY709209">
    <property type="protein sequence ID" value="ARO90750.1"/>
    <property type="molecule type" value="Genomic_DNA"/>
</dbReference>